<dbReference type="AlphaFoldDB" id="A0A4S8L3Z4"/>
<reference evidence="1 2" key="1">
    <citation type="journal article" date="2019" name="Nat. Ecol. Evol.">
        <title>Megaphylogeny resolves global patterns of mushroom evolution.</title>
        <authorList>
            <person name="Varga T."/>
            <person name="Krizsan K."/>
            <person name="Foldi C."/>
            <person name="Dima B."/>
            <person name="Sanchez-Garcia M."/>
            <person name="Sanchez-Ramirez S."/>
            <person name="Szollosi G.J."/>
            <person name="Szarkandi J.G."/>
            <person name="Papp V."/>
            <person name="Albert L."/>
            <person name="Andreopoulos W."/>
            <person name="Angelini C."/>
            <person name="Antonin V."/>
            <person name="Barry K.W."/>
            <person name="Bougher N.L."/>
            <person name="Buchanan P."/>
            <person name="Buyck B."/>
            <person name="Bense V."/>
            <person name="Catcheside P."/>
            <person name="Chovatia M."/>
            <person name="Cooper J."/>
            <person name="Damon W."/>
            <person name="Desjardin D."/>
            <person name="Finy P."/>
            <person name="Geml J."/>
            <person name="Haridas S."/>
            <person name="Hughes K."/>
            <person name="Justo A."/>
            <person name="Karasinski D."/>
            <person name="Kautmanova I."/>
            <person name="Kiss B."/>
            <person name="Kocsube S."/>
            <person name="Kotiranta H."/>
            <person name="LaButti K.M."/>
            <person name="Lechner B.E."/>
            <person name="Liimatainen K."/>
            <person name="Lipzen A."/>
            <person name="Lukacs Z."/>
            <person name="Mihaltcheva S."/>
            <person name="Morgado L.N."/>
            <person name="Niskanen T."/>
            <person name="Noordeloos M.E."/>
            <person name="Ohm R.A."/>
            <person name="Ortiz-Santana B."/>
            <person name="Ovrebo C."/>
            <person name="Racz N."/>
            <person name="Riley R."/>
            <person name="Savchenko A."/>
            <person name="Shiryaev A."/>
            <person name="Soop K."/>
            <person name="Spirin V."/>
            <person name="Szebenyi C."/>
            <person name="Tomsovsky M."/>
            <person name="Tulloss R.E."/>
            <person name="Uehling J."/>
            <person name="Grigoriev I.V."/>
            <person name="Vagvolgyi C."/>
            <person name="Papp T."/>
            <person name="Martin F.M."/>
            <person name="Miettinen O."/>
            <person name="Hibbett D.S."/>
            <person name="Nagy L.G."/>
        </authorList>
    </citation>
    <scope>NUCLEOTIDE SEQUENCE [LARGE SCALE GENOMIC DNA]</scope>
    <source>
        <strain evidence="1 2">CBS 962.96</strain>
    </source>
</reference>
<accession>A0A4S8L3Z4</accession>
<name>A0A4S8L3Z4_DENBC</name>
<keyword evidence="2" id="KW-1185">Reference proteome</keyword>
<sequence>MVGRIPPKEGMLLYMARVDPYLTFACENSIDVDVKLLGLLESVQHSFLCRLLGLNSHSMLLILFTKTGLLPIRYRRLELALAYAKYATACPINHYAKCAYMHSCNLVRNGHSSQIGDIIHALSRLPVPVICTVDDFVSTDRLDRLAVAVRDSWITLATDAIQGSIRCALLKARVEFARHGRPSPAAVFASRNYLKMIAVPNHRRAYLRFITSNHMLAVELLRYTDRRYQPYVPREWRICRFGCDEVEDERHALLVCKGAPEIVDLRLSFLRTILPLLPDASSWQDRCDDHAFLIRIVFEERTLVIVAKYIYNVERIYCSRRVYIPPPIMYSS</sequence>
<organism evidence="1 2">
    <name type="scientific">Dendrothele bispora (strain CBS 962.96)</name>
    <dbReference type="NCBI Taxonomy" id="1314807"/>
    <lineage>
        <taxon>Eukaryota</taxon>
        <taxon>Fungi</taxon>
        <taxon>Dikarya</taxon>
        <taxon>Basidiomycota</taxon>
        <taxon>Agaricomycotina</taxon>
        <taxon>Agaricomycetes</taxon>
        <taxon>Agaricomycetidae</taxon>
        <taxon>Agaricales</taxon>
        <taxon>Agaricales incertae sedis</taxon>
        <taxon>Dendrothele</taxon>
    </lineage>
</organism>
<evidence type="ECO:0000313" key="2">
    <source>
        <dbReference type="Proteomes" id="UP000297245"/>
    </source>
</evidence>
<proteinExistence type="predicted"/>
<dbReference type="Proteomes" id="UP000297245">
    <property type="component" value="Unassembled WGS sequence"/>
</dbReference>
<evidence type="ECO:0008006" key="3">
    <source>
        <dbReference type="Google" id="ProtNLM"/>
    </source>
</evidence>
<dbReference type="EMBL" id="ML179711">
    <property type="protein sequence ID" value="THU82738.1"/>
    <property type="molecule type" value="Genomic_DNA"/>
</dbReference>
<gene>
    <name evidence="1" type="ORF">K435DRAFT_784507</name>
</gene>
<dbReference type="OrthoDB" id="2940102at2759"/>
<protein>
    <recommendedName>
        <fullName evidence="3">Reverse transcriptase zinc-binding domain-containing protein</fullName>
    </recommendedName>
</protein>
<evidence type="ECO:0000313" key="1">
    <source>
        <dbReference type="EMBL" id="THU82738.1"/>
    </source>
</evidence>